<dbReference type="SUPFAM" id="SSF103473">
    <property type="entry name" value="MFS general substrate transporter"/>
    <property type="match status" value="1"/>
</dbReference>
<proteinExistence type="predicted"/>
<dbReference type="Pfam" id="PF07690">
    <property type="entry name" value="MFS_1"/>
    <property type="match status" value="1"/>
</dbReference>
<evidence type="ECO:0000259" key="3">
    <source>
        <dbReference type="PROSITE" id="PS50850"/>
    </source>
</evidence>
<keyword evidence="2" id="KW-1133">Transmembrane helix</keyword>
<evidence type="ECO:0000256" key="2">
    <source>
        <dbReference type="SAM" id="Phobius"/>
    </source>
</evidence>
<dbReference type="PANTHER" id="PTHR42910:SF1">
    <property type="entry name" value="MAJOR FACILITATOR SUPERFAMILY (MFS) PROFILE DOMAIN-CONTAINING PROTEIN"/>
    <property type="match status" value="1"/>
</dbReference>
<feature type="transmembrane region" description="Helical" evidence="2">
    <location>
        <begin position="293"/>
        <end position="312"/>
    </location>
</feature>
<dbReference type="AlphaFoldDB" id="A0A9W8TYM0"/>
<feature type="transmembrane region" description="Helical" evidence="2">
    <location>
        <begin position="184"/>
        <end position="202"/>
    </location>
</feature>
<feature type="transmembrane region" description="Helical" evidence="2">
    <location>
        <begin position="127"/>
        <end position="147"/>
    </location>
</feature>
<dbReference type="InterPro" id="IPR011701">
    <property type="entry name" value="MFS"/>
</dbReference>
<comment type="caution">
    <text evidence="4">The sequence shown here is derived from an EMBL/GenBank/DDBJ whole genome shotgun (WGS) entry which is preliminary data.</text>
</comment>
<dbReference type="PANTHER" id="PTHR42910">
    <property type="entry name" value="TRANSPORTER SCO4007-RELATED"/>
    <property type="match status" value="1"/>
</dbReference>
<dbReference type="EMBL" id="JANVFU010000005">
    <property type="protein sequence ID" value="KAJ3745260.1"/>
    <property type="molecule type" value="Genomic_DNA"/>
</dbReference>
<organism evidence="4 5">
    <name type="scientific">Lentinula detonsa</name>
    <dbReference type="NCBI Taxonomy" id="2804962"/>
    <lineage>
        <taxon>Eukaryota</taxon>
        <taxon>Fungi</taxon>
        <taxon>Dikarya</taxon>
        <taxon>Basidiomycota</taxon>
        <taxon>Agaricomycotina</taxon>
        <taxon>Agaricomycetes</taxon>
        <taxon>Agaricomycetidae</taxon>
        <taxon>Agaricales</taxon>
        <taxon>Marasmiineae</taxon>
        <taxon>Omphalotaceae</taxon>
        <taxon>Lentinula</taxon>
    </lineage>
</organism>
<feature type="transmembrane region" description="Helical" evidence="2">
    <location>
        <begin position="59"/>
        <end position="78"/>
    </location>
</feature>
<keyword evidence="5" id="KW-1185">Reference proteome</keyword>
<dbReference type="CDD" id="cd17324">
    <property type="entry name" value="MFS_NepI_like"/>
    <property type="match status" value="1"/>
</dbReference>
<feature type="transmembrane region" description="Helical" evidence="2">
    <location>
        <begin position="98"/>
        <end position="115"/>
    </location>
</feature>
<feature type="transmembrane region" description="Helical" evidence="2">
    <location>
        <begin position="153"/>
        <end position="172"/>
    </location>
</feature>
<sequence length="469" mass="51473">MMGSRSIWQVEKGERSLIVNESSAPKMQMEKEQLSFDFGFLPIPKYLRYTPDGPLRFSIARNAAFGICTTFVVANLYYSQPLLIQLSLYFHVSYEEISRVPTLLQAGYAAGVVLVSPLGDLVPRRPLLLGVVLADIFFTLGLAVTHSAHVFEALSFVVGVTSVAPQILTPFAADLAPENRRASAISIIFAGLLFGILIARVLSGIVAQFSTWRIIYYIDVGLLTAVLITLYFVVPEHPSKNRGLTYLEILTSMVKLSTSEPVLIQASLITMGSNACYMNFWVTLTFILGGSPYHYSTLVIGLFGLIGMFGVSMGPILGRGIDRLVTWYAILIPTFFMAIFWAVQTAAAGVNISAVVLVCIGLDLCDAMQQVSLSTAVFSISESARARLNAVLILSNFVGQFTGTAAATKVYLEHGWRASAALGLACAAFQLLILFFRGPHCERYTWFGYQGGMDWKKMDKKDDKDKPRI</sequence>
<dbReference type="PROSITE" id="PS50850">
    <property type="entry name" value="MFS"/>
    <property type="match status" value="1"/>
</dbReference>
<keyword evidence="2" id="KW-0812">Transmembrane</keyword>
<evidence type="ECO:0000313" key="4">
    <source>
        <dbReference type="EMBL" id="KAJ3745260.1"/>
    </source>
</evidence>
<dbReference type="InterPro" id="IPR020846">
    <property type="entry name" value="MFS_dom"/>
</dbReference>
<dbReference type="GO" id="GO:0022857">
    <property type="term" value="F:transmembrane transporter activity"/>
    <property type="evidence" value="ECO:0007669"/>
    <property type="project" value="InterPro"/>
</dbReference>
<evidence type="ECO:0000256" key="1">
    <source>
        <dbReference type="ARBA" id="ARBA00004141"/>
    </source>
</evidence>
<accession>A0A9W8TYM0</accession>
<gene>
    <name evidence="4" type="ORF">DFH05DRAFT_1487143</name>
</gene>
<dbReference type="Gene3D" id="1.20.1250.20">
    <property type="entry name" value="MFS general substrate transporter like domains"/>
    <property type="match status" value="1"/>
</dbReference>
<evidence type="ECO:0000313" key="5">
    <source>
        <dbReference type="Proteomes" id="UP001142393"/>
    </source>
</evidence>
<feature type="transmembrane region" description="Helical" evidence="2">
    <location>
        <begin position="214"/>
        <end position="234"/>
    </location>
</feature>
<dbReference type="Proteomes" id="UP001142393">
    <property type="component" value="Unassembled WGS sequence"/>
</dbReference>
<feature type="transmembrane region" description="Helical" evidence="2">
    <location>
        <begin position="418"/>
        <end position="436"/>
    </location>
</feature>
<feature type="transmembrane region" description="Helical" evidence="2">
    <location>
        <begin position="324"/>
        <end position="343"/>
    </location>
</feature>
<dbReference type="InterPro" id="IPR036259">
    <property type="entry name" value="MFS_trans_sf"/>
</dbReference>
<protein>
    <submittedName>
        <fullName evidence="4">MFS general substrate transporter</fullName>
    </submittedName>
</protein>
<comment type="subcellular location">
    <subcellularLocation>
        <location evidence="1">Membrane</location>
        <topology evidence="1">Multi-pass membrane protein</topology>
    </subcellularLocation>
</comment>
<feature type="transmembrane region" description="Helical" evidence="2">
    <location>
        <begin position="262"/>
        <end position="287"/>
    </location>
</feature>
<keyword evidence="2" id="KW-0472">Membrane</keyword>
<reference evidence="4 5" key="1">
    <citation type="journal article" date="2023" name="Proc. Natl. Acad. Sci. U.S.A.">
        <title>A global phylogenomic analysis of the shiitake genus Lentinula.</title>
        <authorList>
            <person name="Sierra-Patev S."/>
            <person name="Min B."/>
            <person name="Naranjo-Ortiz M."/>
            <person name="Looney B."/>
            <person name="Konkel Z."/>
            <person name="Slot J.C."/>
            <person name="Sakamoto Y."/>
            <person name="Steenwyk J.L."/>
            <person name="Rokas A."/>
            <person name="Carro J."/>
            <person name="Camarero S."/>
            <person name="Ferreira P."/>
            <person name="Molpeceres G."/>
            <person name="Ruiz-Duenas F.J."/>
            <person name="Serrano A."/>
            <person name="Henrissat B."/>
            <person name="Drula E."/>
            <person name="Hughes K.W."/>
            <person name="Mata J.L."/>
            <person name="Ishikawa N.K."/>
            <person name="Vargas-Isla R."/>
            <person name="Ushijima S."/>
            <person name="Smith C.A."/>
            <person name="Donoghue J."/>
            <person name="Ahrendt S."/>
            <person name="Andreopoulos W."/>
            <person name="He G."/>
            <person name="LaButti K."/>
            <person name="Lipzen A."/>
            <person name="Ng V."/>
            <person name="Riley R."/>
            <person name="Sandor L."/>
            <person name="Barry K."/>
            <person name="Martinez A.T."/>
            <person name="Xiao Y."/>
            <person name="Gibbons J.G."/>
            <person name="Terashima K."/>
            <person name="Grigoriev I.V."/>
            <person name="Hibbett D."/>
        </authorList>
    </citation>
    <scope>NUCLEOTIDE SEQUENCE [LARGE SCALE GENOMIC DNA]</scope>
    <source>
        <strain evidence="4 5">TFB7810</strain>
    </source>
</reference>
<dbReference type="GO" id="GO:0016020">
    <property type="term" value="C:membrane"/>
    <property type="evidence" value="ECO:0007669"/>
    <property type="project" value="UniProtKB-SubCell"/>
</dbReference>
<name>A0A9W8TYM0_9AGAR</name>
<feature type="domain" description="Major facilitator superfamily (MFS) profile" evidence="3">
    <location>
        <begin position="59"/>
        <end position="442"/>
    </location>
</feature>